<protein>
    <submittedName>
        <fullName evidence="2">Stage III sporulation protein AF</fullName>
    </submittedName>
</protein>
<keyword evidence="1" id="KW-0812">Transmembrane</keyword>
<proteinExistence type="predicted"/>
<evidence type="ECO:0000313" key="3">
    <source>
        <dbReference type="Proteomes" id="UP000391919"/>
    </source>
</evidence>
<reference evidence="2 3" key="1">
    <citation type="submission" date="2019-09" db="EMBL/GenBank/DDBJ databases">
        <title>Draft genome sequence of Bacillus sp. JC-7.</title>
        <authorList>
            <person name="Tanaka N."/>
            <person name="Shiwa Y."/>
            <person name="Fujita N."/>
            <person name="Tanasupawat S."/>
        </authorList>
    </citation>
    <scope>NUCLEOTIDE SEQUENCE [LARGE SCALE GENOMIC DNA]</scope>
    <source>
        <strain evidence="2 3">JC-7</strain>
    </source>
</reference>
<evidence type="ECO:0000256" key="1">
    <source>
        <dbReference type="SAM" id="Phobius"/>
    </source>
</evidence>
<dbReference type="NCBIfam" id="TIGR02896">
    <property type="entry name" value="spore_III_AF"/>
    <property type="match status" value="1"/>
</dbReference>
<accession>A0A5J4JBD6</accession>
<feature type="transmembrane region" description="Helical" evidence="1">
    <location>
        <begin position="6"/>
        <end position="25"/>
    </location>
</feature>
<keyword evidence="1" id="KW-1133">Transmembrane helix</keyword>
<dbReference type="AlphaFoldDB" id="A0A5J4JBD6"/>
<gene>
    <name evidence="2" type="primary">spoIIIAF</name>
    <name evidence="2" type="ORF">BpJC7_05260</name>
</gene>
<organism evidence="2 3">
    <name type="scientific">Weizmannia acidilactici</name>
    <dbReference type="NCBI Taxonomy" id="2607726"/>
    <lineage>
        <taxon>Bacteria</taxon>
        <taxon>Bacillati</taxon>
        <taxon>Bacillota</taxon>
        <taxon>Bacilli</taxon>
        <taxon>Bacillales</taxon>
        <taxon>Bacillaceae</taxon>
        <taxon>Heyndrickxia</taxon>
    </lineage>
</organism>
<name>A0A5J4JBD6_9BACI</name>
<keyword evidence="3" id="KW-1185">Reference proteome</keyword>
<sequence length="214" mass="23873">MDYLTKWVLHIIIFILLTMVVDMLLPESGMRKYTKLVIGLLLITIILTPVFQLFSMNPEDIIAKFKVGGANFSNGEENALETQKKEINAMQQEYTLQQMAVQLKQDAEGEVEKQFGKSISDIKLEWKDGKGSGDMAALGNVTNVKKIKVYLAAENEKDSVAVIEPIEIGADENTEKESSTEKNSIISMLSNRWNVPKEKIELHIEGGLGNENGP</sequence>
<dbReference type="Pfam" id="PF09581">
    <property type="entry name" value="Spore_III_AF"/>
    <property type="match status" value="1"/>
</dbReference>
<dbReference type="InterPro" id="IPR014245">
    <property type="entry name" value="Spore_III_AF"/>
</dbReference>
<keyword evidence="1" id="KW-0472">Membrane</keyword>
<evidence type="ECO:0000313" key="2">
    <source>
        <dbReference type="EMBL" id="GER69223.1"/>
    </source>
</evidence>
<dbReference type="EMBL" id="BKZQ01000005">
    <property type="protein sequence ID" value="GER69223.1"/>
    <property type="molecule type" value="Genomic_DNA"/>
</dbReference>
<comment type="caution">
    <text evidence="2">The sequence shown here is derived from an EMBL/GenBank/DDBJ whole genome shotgun (WGS) entry which is preliminary data.</text>
</comment>
<feature type="transmembrane region" description="Helical" evidence="1">
    <location>
        <begin position="37"/>
        <end position="56"/>
    </location>
</feature>
<dbReference type="RefSeq" id="WP_151705830.1">
    <property type="nucleotide sequence ID" value="NZ_BKZQ01000005.1"/>
</dbReference>
<dbReference type="Proteomes" id="UP000391919">
    <property type="component" value="Unassembled WGS sequence"/>
</dbReference>